<dbReference type="Pfam" id="PF08646">
    <property type="entry name" value="Rep_fac-A_C"/>
    <property type="match status" value="1"/>
</dbReference>
<dbReference type="Gene3D" id="2.40.50.140">
    <property type="entry name" value="Nucleic acid-binding proteins"/>
    <property type="match status" value="3"/>
</dbReference>
<feature type="domain" description="Replication protein A 70 kDa DNA-binding subunit B/D first OB fold" evidence="2">
    <location>
        <begin position="7"/>
        <end position="90"/>
    </location>
</feature>
<organism evidence="4 5">
    <name type="scientific">Rhododendron griersonianum</name>
    <dbReference type="NCBI Taxonomy" id="479676"/>
    <lineage>
        <taxon>Eukaryota</taxon>
        <taxon>Viridiplantae</taxon>
        <taxon>Streptophyta</taxon>
        <taxon>Embryophyta</taxon>
        <taxon>Tracheophyta</taxon>
        <taxon>Spermatophyta</taxon>
        <taxon>Magnoliopsida</taxon>
        <taxon>eudicotyledons</taxon>
        <taxon>Gunneridae</taxon>
        <taxon>Pentapetalae</taxon>
        <taxon>asterids</taxon>
        <taxon>Ericales</taxon>
        <taxon>Ericaceae</taxon>
        <taxon>Ericoideae</taxon>
        <taxon>Rhodoreae</taxon>
        <taxon>Rhododendron</taxon>
    </lineage>
</organism>
<keyword evidence="5" id="KW-1185">Reference proteome</keyword>
<feature type="region of interest" description="Disordered" evidence="1">
    <location>
        <begin position="421"/>
        <end position="463"/>
    </location>
</feature>
<name>A0AAV6JBI0_9ERIC</name>
<dbReference type="AlphaFoldDB" id="A0AAV6JBI0"/>
<evidence type="ECO:0000256" key="1">
    <source>
        <dbReference type="SAM" id="MobiDB-lite"/>
    </source>
</evidence>
<dbReference type="Proteomes" id="UP000823749">
    <property type="component" value="Chromosome 8"/>
</dbReference>
<dbReference type="SUPFAM" id="SSF50249">
    <property type="entry name" value="Nucleic acid-binding proteins"/>
    <property type="match status" value="3"/>
</dbReference>
<gene>
    <name evidence="4" type="ORF">RHGRI_024585</name>
</gene>
<comment type="caution">
    <text evidence="4">The sequence shown here is derived from an EMBL/GenBank/DDBJ whole genome shotgun (WGS) entry which is preliminary data.</text>
</comment>
<sequence>MADNLLMIKNVKEGMTNWTVQVMVIERGYPRITSADQSYQKIIVVDAEGTKMQCTIWNTDIAVLEDTLQLYHNYAISNARVDMTVPDFRIFDSPLQWTLSGRTPIEEIPHIVYDIKCVKYEYVPLRDLGEHIRSNRGFDVLFAMVSVGTKRATKDNHVIQHITIIDESNAPTTLVLWDQYVEQEAEVMGRLEGPFPIVQATRMKVNLYQGYQLATRGSSTFTFNPPIPAAKKLRAWCMANSKAIEKMPIPERSVGVTPLRTETPDKDEFKCVNELPIIVEKQEFHWVAVSCKVVDLTQHFWYSTCSKCNNATDAMADGPFWCNYCKKRMSPVVNLKFNIELSDKTGSVIATVFQREAEGMFGINIDYMRENIQQGKPSPSAIEKLCQGVSYAVRLKAYNYTKSRLPRCLYSVHEYDLLAKTKRKKKSSKKSDVSSSGAEKPSKKTQRQLFQDKHYDDSTNEDDLPLAVAFQKKKKKN</sequence>
<evidence type="ECO:0000259" key="2">
    <source>
        <dbReference type="Pfam" id="PF02721"/>
    </source>
</evidence>
<evidence type="ECO:0000313" key="5">
    <source>
        <dbReference type="Proteomes" id="UP000823749"/>
    </source>
</evidence>
<dbReference type="Pfam" id="PF02721">
    <property type="entry name" value="DUF223"/>
    <property type="match status" value="1"/>
</dbReference>
<dbReference type="InterPro" id="IPR003871">
    <property type="entry name" value="RFA1B/D_OB_1st"/>
</dbReference>
<feature type="domain" description="Replication factor A C-terminal" evidence="3">
    <location>
        <begin position="286"/>
        <end position="416"/>
    </location>
</feature>
<proteinExistence type="predicted"/>
<accession>A0AAV6JBI0</accession>
<evidence type="ECO:0000313" key="4">
    <source>
        <dbReference type="EMBL" id="KAG5537197.1"/>
    </source>
</evidence>
<reference evidence="4" key="1">
    <citation type="submission" date="2020-08" db="EMBL/GenBank/DDBJ databases">
        <title>Plant Genome Project.</title>
        <authorList>
            <person name="Zhang R.-G."/>
        </authorList>
    </citation>
    <scope>NUCLEOTIDE SEQUENCE</scope>
    <source>
        <strain evidence="4">WSP0</strain>
        <tissue evidence="4">Leaf</tissue>
    </source>
</reference>
<dbReference type="PANTHER" id="PTHR47165">
    <property type="entry name" value="OS03G0429900 PROTEIN"/>
    <property type="match status" value="1"/>
</dbReference>
<dbReference type="PANTHER" id="PTHR47165:SF4">
    <property type="entry name" value="OS03G0429900 PROTEIN"/>
    <property type="match status" value="1"/>
</dbReference>
<protein>
    <submittedName>
        <fullName evidence="4">Uncharacterized protein</fullName>
    </submittedName>
</protein>
<dbReference type="EMBL" id="JACTNZ010000008">
    <property type="protein sequence ID" value="KAG5537197.1"/>
    <property type="molecule type" value="Genomic_DNA"/>
</dbReference>
<evidence type="ECO:0000259" key="3">
    <source>
        <dbReference type="Pfam" id="PF08646"/>
    </source>
</evidence>
<dbReference type="InterPro" id="IPR013955">
    <property type="entry name" value="Rep_factor-A_C"/>
</dbReference>
<dbReference type="InterPro" id="IPR012340">
    <property type="entry name" value="NA-bd_OB-fold"/>
</dbReference>